<accession>A0ABU2N8V4</accession>
<protein>
    <submittedName>
        <fullName evidence="2">DUF4956 domain-containing protein</fullName>
    </submittedName>
</protein>
<evidence type="ECO:0000256" key="1">
    <source>
        <dbReference type="SAM" id="Phobius"/>
    </source>
</evidence>
<feature type="transmembrane region" description="Helical" evidence="1">
    <location>
        <begin position="86"/>
        <end position="102"/>
    </location>
</feature>
<dbReference type="Pfam" id="PF16316">
    <property type="entry name" value="DUF4956"/>
    <property type="match status" value="2"/>
</dbReference>
<gene>
    <name evidence="2" type="ORF">RM445_12590</name>
</gene>
<keyword evidence="3" id="KW-1185">Reference proteome</keyword>
<proteinExistence type="predicted"/>
<reference evidence="3" key="1">
    <citation type="submission" date="2023-07" db="EMBL/GenBank/DDBJ databases">
        <title>30 novel species of actinomycetes from the DSMZ collection.</title>
        <authorList>
            <person name="Nouioui I."/>
        </authorList>
    </citation>
    <scope>NUCLEOTIDE SEQUENCE [LARGE SCALE GENOMIC DNA]</scope>
    <source>
        <strain evidence="3">DSM 45834</strain>
    </source>
</reference>
<feature type="transmembrane region" description="Helical" evidence="1">
    <location>
        <begin position="6"/>
        <end position="27"/>
    </location>
</feature>
<dbReference type="EMBL" id="JAVREJ010000007">
    <property type="protein sequence ID" value="MDT0350362.1"/>
    <property type="molecule type" value="Genomic_DNA"/>
</dbReference>
<name>A0ABU2N8V4_9PSEU</name>
<evidence type="ECO:0000313" key="2">
    <source>
        <dbReference type="EMBL" id="MDT0350362.1"/>
    </source>
</evidence>
<keyword evidence="1" id="KW-0472">Membrane</keyword>
<keyword evidence="1" id="KW-1133">Transmembrane helix</keyword>
<dbReference type="RefSeq" id="WP_311556396.1">
    <property type="nucleotide sequence ID" value="NZ_JAVREJ010000007.1"/>
</dbReference>
<organism evidence="2 3">
    <name type="scientific">Pseudonocardia charpentierae</name>
    <dbReference type="NCBI Taxonomy" id="3075545"/>
    <lineage>
        <taxon>Bacteria</taxon>
        <taxon>Bacillati</taxon>
        <taxon>Actinomycetota</taxon>
        <taxon>Actinomycetes</taxon>
        <taxon>Pseudonocardiales</taxon>
        <taxon>Pseudonocardiaceae</taxon>
        <taxon>Pseudonocardia</taxon>
    </lineage>
</organism>
<dbReference type="Proteomes" id="UP001183202">
    <property type="component" value="Unassembled WGS sequence"/>
</dbReference>
<evidence type="ECO:0000313" key="3">
    <source>
        <dbReference type="Proteomes" id="UP001183202"/>
    </source>
</evidence>
<keyword evidence="1" id="KW-0812">Transmembrane</keyword>
<feature type="transmembrane region" description="Helical" evidence="1">
    <location>
        <begin position="34"/>
        <end position="51"/>
    </location>
</feature>
<feature type="transmembrane region" description="Helical" evidence="1">
    <location>
        <begin position="108"/>
        <end position="125"/>
    </location>
</feature>
<feature type="transmembrane region" description="Helical" evidence="1">
    <location>
        <begin position="57"/>
        <end position="74"/>
    </location>
</feature>
<sequence length="274" mass="30516">MFSAYTDYAIGLAIDLAAIFLLAYVLYFRRHRRADLLLAYVALNIGIFVAISLLTTVRVDVALGFGLFAILSIIRLRSSAVTQQEVAYYFIALLLGLVNGLDLPDRRFVVLINVLLLGAMAIVDSKALRERTRRLEVHLDTVHADDASLVADLERRLGGTVLHHEVNDVDYVRQTMLVDVRYRAGTHPVLAPVDERQVQVTLDVVHADDAALVADLERRLGGQVLRQLVKDIDYVRDTMEVEVTYRVWAPAAYTGYPAYDGPTNGYDAQTGARS</sequence>
<dbReference type="InterPro" id="IPR032531">
    <property type="entry name" value="DUF4956"/>
</dbReference>
<comment type="caution">
    <text evidence="2">The sequence shown here is derived from an EMBL/GenBank/DDBJ whole genome shotgun (WGS) entry which is preliminary data.</text>
</comment>